<evidence type="ECO:0000313" key="3">
    <source>
        <dbReference type="EMBL" id="KAB7891926.1"/>
    </source>
</evidence>
<sequence length="109" mass="12445">MKTTISTQKMFFDNQDVLLTSSMLRSILHLIIIPITIVLINTIPPYFVIFYITLISTLHLIRCKLTPTTENIYRKNLFFLIIKTTVIASLSLFVALVFVSIVGQGVYYA</sequence>
<dbReference type="EMBL" id="WFKJ01000010">
    <property type="protein sequence ID" value="KAB7891926.1"/>
    <property type="molecule type" value="Genomic_DNA"/>
</dbReference>
<reference evidence="4 5" key="1">
    <citation type="submission" date="2019-10" db="EMBL/GenBank/DDBJ databases">
        <title>Poseidonibacter ostreae sp. nov., isolated from the gut of the Ostrea denselamellosa.</title>
        <authorList>
            <person name="Choi A."/>
        </authorList>
    </citation>
    <scope>NUCLEOTIDE SEQUENCE [LARGE SCALE GENOMIC DNA]</scope>
    <source>
        <strain evidence="2 5">SJOD-M-33</strain>
        <strain evidence="3 4">SJOD-M-5</strain>
    </source>
</reference>
<comment type="caution">
    <text evidence="2">The sequence shown here is derived from an EMBL/GenBank/DDBJ whole genome shotgun (WGS) entry which is preliminary data.</text>
</comment>
<accession>A0A6L4WT19</accession>
<dbReference type="EMBL" id="WFKK01000018">
    <property type="protein sequence ID" value="KAB7888993.1"/>
    <property type="molecule type" value="Genomic_DNA"/>
</dbReference>
<dbReference type="AlphaFoldDB" id="A0A6L4WT19"/>
<evidence type="ECO:0000313" key="5">
    <source>
        <dbReference type="Proteomes" id="UP000472839"/>
    </source>
</evidence>
<feature type="transmembrane region" description="Helical" evidence="1">
    <location>
        <begin position="77"/>
        <end position="102"/>
    </location>
</feature>
<gene>
    <name evidence="3" type="ORF">GBG18_04880</name>
    <name evidence="2" type="ORF">GBG19_07330</name>
</gene>
<dbReference type="RefSeq" id="WP_152188926.1">
    <property type="nucleotide sequence ID" value="NZ_WFKI01000028.1"/>
</dbReference>
<dbReference type="Proteomes" id="UP000472839">
    <property type="component" value="Unassembled WGS sequence"/>
</dbReference>
<dbReference type="Proteomes" id="UP000461010">
    <property type="component" value="Unassembled WGS sequence"/>
</dbReference>
<keyword evidence="1" id="KW-0812">Transmembrane</keyword>
<evidence type="ECO:0000313" key="2">
    <source>
        <dbReference type="EMBL" id="KAB7888993.1"/>
    </source>
</evidence>
<keyword evidence="1" id="KW-1133">Transmembrane helix</keyword>
<evidence type="ECO:0000256" key="1">
    <source>
        <dbReference type="SAM" id="Phobius"/>
    </source>
</evidence>
<evidence type="ECO:0000313" key="4">
    <source>
        <dbReference type="Proteomes" id="UP000461010"/>
    </source>
</evidence>
<protein>
    <submittedName>
        <fullName evidence="2">Uncharacterized protein</fullName>
    </submittedName>
</protein>
<feature type="transmembrane region" description="Helical" evidence="1">
    <location>
        <begin position="17"/>
        <end position="40"/>
    </location>
</feature>
<organism evidence="2 5">
    <name type="scientific">Poseidonibacter ostreae</name>
    <dbReference type="NCBI Taxonomy" id="2654171"/>
    <lineage>
        <taxon>Bacteria</taxon>
        <taxon>Pseudomonadati</taxon>
        <taxon>Campylobacterota</taxon>
        <taxon>Epsilonproteobacteria</taxon>
        <taxon>Campylobacterales</taxon>
        <taxon>Arcobacteraceae</taxon>
        <taxon>Poseidonibacter</taxon>
    </lineage>
</organism>
<feature type="transmembrane region" description="Helical" evidence="1">
    <location>
        <begin position="46"/>
        <end position="65"/>
    </location>
</feature>
<name>A0A6L4WT19_9BACT</name>
<keyword evidence="1" id="KW-0472">Membrane</keyword>
<proteinExistence type="predicted"/>
<keyword evidence="4" id="KW-1185">Reference proteome</keyword>